<reference evidence="1 2" key="1">
    <citation type="submission" date="2019-12" db="EMBL/GenBank/DDBJ databases">
        <title>Nesterenkonia muleiensis sp. nov., a novel actinobacterium isolated from sap of Populus euphratica.</title>
        <authorList>
            <person name="Wang R."/>
        </authorList>
    </citation>
    <scope>NUCLEOTIDE SEQUENCE [LARGE SCALE GENOMIC DNA]</scope>
    <source>
        <strain evidence="1 2">F10</strain>
    </source>
</reference>
<proteinExistence type="predicted"/>
<dbReference type="AlphaFoldDB" id="A0A7K1UHR8"/>
<dbReference type="OrthoDB" id="5073886at2"/>
<dbReference type="EMBL" id="WRPM01000041">
    <property type="protein sequence ID" value="MVT25932.1"/>
    <property type="molecule type" value="Genomic_DNA"/>
</dbReference>
<keyword evidence="2" id="KW-1185">Reference proteome</keyword>
<evidence type="ECO:0000313" key="1">
    <source>
        <dbReference type="EMBL" id="MVT25932.1"/>
    </source>
</evidence>
<organism evidence="1 2">
    <name type="scientific">Nesterenkonia alkaliphila</name>
    <dbReference type="NCBI Taxonomy" id="1463631"/>
    <lineage>
        <taxon>Bacteria</taxon>
        <taxon>Bacillati</taxon>
        <taxon>Actinomycetota</taxon>
        <taxon>Actinomycetes</taxon>
        <taxon>Micrococcales</taxon>
        <taxon>Micrococcaceae</taxon>
        <taxon>Nesterenkonia</taxon>
    </lineage>
</organism>
<comment type="caution">
    <text evidence="1">The sequence shown here is derived from an EMBL/GenBank/DDBJ whole genome shotgun (WGS) entry which is preliminary data.</text>
</comment>
<name>A0A7K1UHR8_9MICC</name>
<dbReference type="RefSeq" id="WP_157322405.1">
    <property type="nucleotide sequence ID" value="NZ_BMFX01000048.1"/>
</dbReference>
<gene>
    <name evidence="1" type="ORF">GNZ21_06100</name>
</gene>
<evidence type="ECO:0000313" key="2">
    <source>
        <dbReference type="Proteomes" id="UP000460157"/>
    </source>
</evidence>
<sequence length="195" mass="22710">MDEHGWPEETFDELVEREMEIRETTDWYDAPLDIQPERFIELGEAEEVRGACVREAGWEGVAEHVDVLEVPADQREDAEQAYWECVARFPSDPRALGNFSADEMPEEYLRALYEDEQRIRECLVDEGIRLPEGPSFEVYEEVQRSGDPSRLPEARHPHIEVQRLHGIEVFEEMQEICPRSDANEYLPDIPPPPED</sequence>
<protein>
    <submittedName>
        <fullName evidence="1">Uncharacterized protein</fullName>
    </submittedName>
</protein>
<accession>A0A7K1UHR8</accession>
<dbReference type="Proteomes" id="UP000460157">
    <property type="component" value="Unassembled WGS sequence"/>
</dbReference>